<dbReference type="RefSeq" id="WP_128642341.1">
    <property type="nucleotide sequence ID" value="NZ_CP008947.1"/>
</dbReference>
<dbReference type="EMBL" id="CP008947">
    <property type="protein sequence ID" value="AII08454.1"/>
    <property type="molecule type" value="Genomic_DNA"/>
</dbReference>
<dbReference type="GO" id="GO:0003700">
    <property type="term" value="F:DNA-binding transcription factor activity"/>
    <property type="evidence" value="ECO:0007669"/>
    <property type="project" value="TreeGrafter"/>
</dbReference>
<evidence type="ECO:0000259" key="4">
    <source>
        <dbReference type="PROSITE" id="PS51077"/>
    </source>
</evidence>
<dbReference type="InterPro" id="IPR036388">
    <property type="entry name" value="WH-like_DNA-bd_sf"/>
</dbReference>
<dbReference type="Pfam" id="PF09339">
    <property type="entry name" value="HTH_IclR"/>
    <property type="match status" value="1"/>
</dbReference>
<dbReference type="PANTHER" id="PTHR30136:SF24">
    <property type="entry name" value="HTH-TYPE TRANSCRIPTIONAL REPRESSOR ALLR"/>
    <property type="match status" value="1"/>
</dbReference>
<dbReference type="PROSITE" id="PS51077">
    <property type="entry name" value="HTH_ICLR"/>
    <property type="match status" value="1"/>
</dbReference>
<evidence type="ECO:0000313" key="6">
    <source>
        <dbReference type="EMBL" id="AII08454.1"/>
    </source>
</evidence>
<dbReference type="SUPFAM" id="SSF46785">
    <property type="entry name" value="Winged helix' DNA-binding domain"/>
    <property type="match status" value="1"/>
</dbReference>
<evidence type="ECO:0000256" key="1">
    <source>
        <dbReference type="ARBA" id="ARBA00023015"/>
    </source>
</evidence>
<evidence type="ECO:0000256" key="2">
    <source>
        <dbReference type="ARBA" id="ARBA00023125"/>
    </source>
</evidence>
<sequence>MKTRPISKPTYMIESVHNALLLLNAVRDHGSLRLKDAAEEIGVAESTAHRLLAMLIYHGFVVQDESRRYLPGPSIGVGPTHSSWTKTFRDASLGPMRELASLTGETVNLVVRTGVESRVIGAVESEKLLRVGNRQGHVPPARTSAGGRVLLAQLGDSALTDLYQSDHALSADRLAPAEFAQLCRELRAVAEKGYATAVDTVEVGLSSVALCLRNGEGVALGALVVALPTTRLQSSLESGLVAQMRRAAVGIESRIRELRPSGTM</sequence>
<dbReference type="GO" id="GO:0003677">
    <property type="term" value="F:DNA binding"/>
    <property type="evidence" value="ECO:0007669"/>
    <property type="project" value="UniProtKB-KW"/>
</dbReference>
<keyword evidence="2" id="KW-0238">DNA-binding</keyword>
<reference evidence="6 7" key="1">
    <citation type="submission" date="2014-07" db="EMBL/GenBank/DDBJ databases">
        <title>Genome Sequence of Rhodococcus opacus Strain R7, a Biodegrader of Mono- and Polycyclic Aromatic Hydrocarbons.</title>
        <authorList>
            <person name="Di Gennaro P."/>
            <person name="Zampolli J."/>
            <person name="Presti I."/>
            <person name="Cappelletti M."/>
            <person name="D'Ursi P."/>
            <person name="Orro A."/>
            <person name="Mezzelani A."/>
            <person name="Milanesi L."/>
        </authorList>
    </citation>
    <scope>NUCLEOTIDE SEQUENCE [LARGE SCALE GENOMIC DNA]</scope>
    <source>
        <strain evidence="6 7">R7</strain>
    </source>
</reference>
<dbReference type="InterPro" id="IPR005471">
    <property type="entry name" value="Tscrpt_reg_IclR_N"/>
</dbReference>
<feature type="domain" description="HTH iclR-type" evidence="4">
    <location>
        <begin position="13"/>
        <end position="73"/>
    </location>
</feature>
<dbReference type="PANTHER" id="PTHR30136">
    <property type="entry name" value="HELIX-TURN-HELIX TRANSCRIPTIONAL REGULATOR, ICLR FAMILY"/>
    <property type="match status" value="1"/>
</dbReference>
<dbReference type="AlphaFoldDB" id="A0A076EYP5"/>
<dbReference type="eggNOG" id="COG1414">
    <property type="taxonomic scope" value="Bacteria"/>
</dbReference>
<dbReference type="GO" id="GO:0045892">
    <property type="term" value="P:negative regulation of DNA-templated transcription"/>
    <property type="evidence" value="ECO:0007669"/>
    <property type="project" value="TreeGrafter"/>
</dbReference>
<name>A0A076EYP5_RHOOP</name>
<dbReference type="SMART" id="SM00346">
    <property type="entry name" value="HTH_ICLR"/>
    <property type="match status" value="1"/>
</dbReference>
<dbReference type="Gene3D" id="1.10.10.10">
    <property type="entry name" value="Winged helix-like DNA-binding domain superfamily/Winged helix DNA-binding domain"/>
    <property type="match status" value="1"/>
</dbReference>
<protein>
    <submittedName>
        <fullName evidence="6">IclR family transcriptional regulator</fullName>
    </submittedName>
</protein>
<dbReference type="InterPro" id="IPR050707">
    <property type="entry name" value="HTH_MetabolicPath_Reg"/>
</dbReference>
<keyword evidence="3" id="KW-0804">Transcription</keyword>
<dbReference type="InterPro" id="IPR029016">
    <property type="entry name" value="GAF-like_dom_sf"/>
</dbReference>
<evidence type="ECO:0000256" key="3">
    <source>
        <dbReference type="ARBA" id="ARBA00023163"/>
    </source>
</evidence>
<accession>A0A076EYP5</accession>
<feature type="domain" description="IclR-ED" evidence="5">
    <location>
        <begin position="73"/>
        <end position="257"/>
    </location>
</feature>
<dbReference type="SUPFAM" id="SSF55781">
    <property type="entry name" value="GAF domain-like"/>
    <property type="match status" value="1"/>
</dbReference>
<dbReference type="Pfam" id="PF01614">
    <property type="entry name" value="IclR_C"/>
    <property type="match status" value="1"/>
</dbReference>
<dbReference type="InterPro" id="IPR036390">
    <property type="entry name" value="WH_DNA-bd_sf"/>
</dbReference>
<evidence type="ECO:0000313" key="7">
    <source>
        <dbReference type="Proteomes" id="UP000028488"/>
    </source>
</evidence>
<gene>
    <name evidence="6" type="ORF">EP51_29095</name>
</gene>
<dbReference type="InterPro" id="IPR014757">
    <property type="entry name" value="Tscrpt_reg_IclR_C"/>
</dbReference>
<dbReference type="Proteomes" id="UP000028488">
    <property type="component" value="Chromosome"/>
</dbReference>
<dbReference type="PROSITE" id="PS51078">
    <property type="entry name" value="ICLR_ED"/>
    <property type="match status" value="1"/>
</dbReference>
<dbReference type="Gene3D" id="3.30.450.40">
    <property type="match status" value="1"/>
</dbReference>
<organism evidence="6 7">
    <name type="scientific">Rhodococcus opacus</name>
    <name type="common">Nocardia opaca</name>
    <dbReference type="NCBI Taxonomy" id="37919"/>
    <lineage>
        <taxon>Bacteria</taxon>
        <taxon>Bacillati</taxon>
        <taxon>Actinomycetota</taxon>
        <taxon>Actinomycetes</taxon>
        <taxon>Mycobacteriales</taxon>
        <taxon>Nocardiaceae</taxon>
        <taxon>Rhodococcus</taxon>
    </lineage>
</organism>
<proteinExistence type="predicted"/>
<evidence type="ECO:0000259" key="5">
    <source>
        <dbReference type="PROSITE" id="PS51078"/>
    </source>
</evidence>
<keyword evidence="1" id="KW-0805">Transcription regulation</keyword>